<reference evidence="1 2" key="1">
    <citation type="submission" date="2019-02" db="EMBL/GenBank/DDBJ databases">
        <title>Deep-cultivation of Planctomycetes and their phenomic and genomic characterization uncovers novel biology.</title>
        <authorList>
            <person name="Wiegand S."/>
            <person name="Jogler M."/>
            <person name="Boedeker C."/>
            <person name="Pinto D."/>
            <person name="Vollmers J."/>
            <person name="Rivas-Marin E."/>
            <person name="Kohn T."/>
            <person name="Peeters S.H."/>
            <person name="Heuer A."/>
            <person name="Rast P."/>
            <person name="Oberbeckmann S."/>
            <person name="Bunk B."/>
            <person name="Jeske O."/>
            <person name="Meyerdierks A."/>
            <person name="Storesund J.E."/>
            <person name="Kallscheuer N."/>
            <person name="Luecker S."/>
            <person name="Lage O.M."/>
            <person name="Pohl T."/>
            <person name="Merkel B.J."/>
            <person name="Hornburger P."/>
            <person name="Mueller R.-W."/>
            <person name="Bruemmer F."/>
            <person name="Labrenz M."/>
            <person name="Spormann A.M."/>
            <person name="Op Den Camp H."/>
            <person name="Overmann J."/>
            <person name="Amann R."/>
            <person name="Jetten M.S.M."/>
            <person name="Mascher T."/>
            <person name="Medema M.H."/>
            <person name="Devos D.P."/>
            <person name="Kaster A.-K."/>
            <person name="Ovreas L."/>
            <person name="Rohde M."/>
            <person name="Galperin M.Y."/>
            <person name="Jogler C."/>
        </authorList>
    </citation>
    <scope>NUCLEOTIDE SEQUENCE [LARGE SCALE GENOMIC DNA]</scope>
    <source>
        <strain evidence="1 2">CA85</strain>
    </source>
</reference>
<dbReference type="AlphaFoldDB" id="A0A5C5XXF0"/>
<organism evidence="1 2">
    <name type="scientific">Allorhodopirellula solitaria</name>
    <dbReference type="NCBI Taxonomy" id="2527987"/>
    <lineage>
        <taxon>Bacteria</taxon>
        <taxon>Pseudomonadati</taxon>
        <taxon>Planctomycetota</taxon>
        <taxon>Planctomycetia</taxon>
        <taxon>Pirellulales</taxon>
        <taxon>Pirellulaceae</taxon>
        <taxon>Allorhodopirellula</taxon>
    </lineage>
</organism>
<dbReference type="Proteomes" id="UP000318053">
    <property type="component" value="Unassembled WGS sequence"/>
</dbReference>
<dbReference type="EMBL" id="SJPK01000004">
    <property type="protein sequence ID" value="TWT67378.1"/>
    <property type="molecule type" value="Genomic_DNA"/>
</dbReference>
<proteinExistence type="predicted"/>
<evidence type="ECO:0000313" key="2">
    <source>
        <dbReference type="Proteomes" id="UP000318053"/>
    </source>
</evidence>
<protein>
    <submittedName>
        <fullName evidence="1">Uncharacterized protein</fullName>
    </submittedName>
</protein>
<sequence>MPDWSAISSGSGTRCLLSSTRELLYANDVEESSRWSSAANTTGNAEKHACQPQMEWKIIYCEVRAPLRGRRSIFNSR</sequence>
<comment type="caution">
    <text evidence="1">The sequence shown here is derived from an EMBL/GenBank/DDBJ whole genome shotgun (WGS) entry which is preliminary data.</text>
</comment>
<keyword evidence="2" id="KW-1185">Reference proteome</keyword>
<gene>
    <name evidence="1" type="ORF">CA85_22280</name>
</gene>
<name>A0A5C5XXF0_9BACT</name>
<accession>A0A5C5XXF0</accession>
<evidence type="ECO:0000313" key="1">
    <source>
        <dbReference type="EMBL" id="TWT67378.1"/>
    </source>
</evidence>